<feature type="transmembrane region" description="Helical" evidence="13">
    <location>
        <begin position="186"/>
        <end position="205"/>
    </location>
</feature>
<keyword evidence="8 13" id="KW-1133">Transmembrane helix</keyword>
<keyword evidence="9" id="KW-0406">Ion transport</keyword>
<evidence type="ECO:0000256" key="12">
    <source>
        <dbReference type="SAM" id="MobiDB-lite"/>
    </source>
</evidence>
<dbReference type="AlphaFoldDB" id="A0A9D5D2C6"/>
<dbReference type="Gene3D" id="1.20.1530.20">
    <property type="match status" value="1"/>
</dbReference>
<feature type="transmembrane region" description="Helical" evidence="13">
    <location>
        <begin position="266"/>
        <end position="284"/>
    </location>
</feature>
<comment type="similarity">
    <text evidence="11">Belongs to the monovalent cation:proton antiporter 2 (CPA2) transporter (TC 2.A.37) family. CHX (TC 2.A.37.4) subfamily.</text>
</comment>
<dbReference type="EMBL" id="JAGGNH010000001">
    <property type="protein sequence ID" value="KAJ0983833.1"/>
    <property type="molecule type" value="Genomic_DNA"/>
</dbReference>
<feature type="transmembrane region" description="Helical" evidence="13">
    <location>
        <begin position="112"/>
        <end position="134"/>
    </location>
</feature>
<evidence type="ECO:0000256" key="8">
    <source>
        <dbReference type="ARBA" id="ARBA00022989"/>
    </source>
</evidence>
<dbReference type="Pfam" id="PF00999">
    <property type="entry name" value="Na_H_Exchanger"/>
    <property type="match status" value="1"/>
</dbReference>
<evidence type="ECO:0000256" key="10">
    <source>
        <dbReference type="ARBA" id="ARBA00023136"/>
    </source>
</evidence>
<evidence type="ECO:0000259" key="14">
    <source>
        <dbReference type="Pfam" id="PF00999"/>
    </source>
</evidence>
<keyword evidence="7" id="KW-0630">Potassium</keyword>
<evidence type="ECO:0000256" key="1">
    <source>
        <dbReference type="ARBA" id="ARBA00003198"/>
    </source>
</evidence>
<dbReference type="InterPro" id="IPR038770">
    <property type="entry name" value="Na+/solute_symporter_sf"/>
</dbReference>
<reference evidence="17" key="1">
    <citation type="submission" date="2021-03" db="EMBL/GenBank/DDBJ databases">
        <authorList>
            <person name="Li Z."/>
            <person name="Yang C."/>
        </authorList>
    </citation>
    <scope>NUCLEOTIDE SEQUENCE</scope>
    <source>
        <strain evidence="17">Dzin_1.0</strain>
        <tissue evidence="17">Leaf</tissue>
    </source>
</reference>
<feature type="transmembrane region" description="Helical" evidence="13">
    <location>
        <begin position="20"/>
        <end position="36"/>
    </location>
</feature>
<keyword evidence="4" id="KW-0813">Transport</keyword>
<evidence type="ECO:0000256" key="7">
    <source>
        <dbReference type="ARBA" id="ARBA00022958"/>
    </source>
</evidence>
<dbReference type="GO" id="GO:0006885">
    <property type="term" value="P:regulation of pH"/>
    <property type="evidence" value="ECO:0007669"/>
    <property type="project" value="TreeGrafter"/>
</dbReference>
<keyword evidence="18" id="KW-1185">Reference proteome</keyword>
<evidence type="ECO:0000259" key="15">
    <source>
        <dbReference type="Pfam" id="PF23256"/>
    </source>
</evidence>
<evidence type="ECO:0000259" key="16">
    <source>
        <dbReference type="Pfam" id="PF23259"/>
    </source>
</evidence>
<proteinExistence type="inferred from homology"/>
<dbReference type="InterPro" id="IPR050794">
    <property type="entry name" value="CPA2_transporter"/>
</dbReference>
<sequence length="698" mass="77499">MEWFKESFFPDREIPVVNVLSRFGMVYTAFLIGLRMDPGLLKRSGKKAVVIGLSSIAVPFITIALSSGLILMSKDKEDRILYVFSVCAVNSLTSFANLVPTLTELKLLNSEIGRIAMSASMTNDIVAAMAIMIYTLKQAGRDNSVYIFYATLSLGVYIFFVVGIIRPMAIWVIERTPPGKPVDEGYILFFLVMLLVSAFMGDTIGTNVYYSSLMLGLVIPDGPPLAAGLTEKIETIVGAIFMPIYFSSSGMKTSVDSITIGNDWRFLQLINFMGWLGKVTGTLLPSLYYKFPFNDALSLSLFLNSKGLVEVIAYNMLYNNGIISQQSFTVMIFSVIIVTGLSTPMAASIYKPFRHYTVYKRQDGKDKEARLKPLRSGRAAPLLIPHKLSRSESIAHHISRSERIINAFLIQEQRNQGRVNVHPFTTIAPYTSIHDEVCHLALDKRALLILLPFHKRRVLGGGVHVNSRLRAANHKVLLHAPCSVGVVIDKVTTEDDANYVCTLPGKVEYNVALFFFGGEDDREGLAIAGRMAASPGVSLDVTRFLPSRSIRENPMERKLDNRLLEQFRHETIGMDRVTYREQLVQDMEEIVGVLREYSDAIYDLVIVGMRHKVNSVVTEGGLMDWSDCPELGVVGDFLASPDFSGKFTILVVKQQDQSDADSYLPDVDEGLYDEELSSPPAPGAPGRATSLDRHVEHS</sequence>
<evidence type="ECO:0000256" key="3">
    <source>
        <dbReference type="ARBA" id="ARBA00004141"/>
    </source>
</evidence>
<keyword evidence="5" id="KW-0633">Potassium transport</keyword>
<dbReference type="GO" id="GO:0015297">
    <property type="term" value="F:antiporter activity"/>
    <property type="evidence" value="ECO:0007669"/>
    <property type="project" value="InterPro"/>
</dbReference>
<feature type="domain" description="Cation/H(+) antiporter central" evidence="15">
    <location>
        <begin position="400"/>
        <end position="490"/>
    </location>
</feature>
<evidence type="ECO:0000313" key="18">
    <source>
        <dbReference type="Proteomes" id="UP001085076"/>
    </source>
</evidence>
<name>A0A9D5D2C6_9LILI</name>
<dbReference type="PANTHER" id="PTHR32468:SF90">
    <property type="entry name" value="OS05G0473401 PROTEIN"/>
    <property type="match status" value="1"/>
</dbReference>
<dbReference type="GO" id="GO:0009941">
    <property type="term" value="C:chloroplast envelope"/>
    <property type="evidence" value="ECO:0007669"/>
    <property type="project" value="UniProtKB-SubCell"/>
</dbReference>
<dbReference type="InterPro" id="IPR057291">
    <property type="entry name" value="CHX17_2nd"/>
</dbReference>
<keyword evidence="6 13" id="KW-0812">Transmembrane</keyword>
<dbReference type="PANTHER" id="PTHR32468">
    <property type="entry name" value="CATION/H + ANTIPORTER"/>
    <property type="match status" value="1"/>
</dbReference>
<evidence type="ECO:0000256" key="5">
    <source>
        <dbReference type="ARBA" id="ARBA00022538"/>
    </source>
</evidence>
<feature type="domain" description="Cation/H+ exchanger transmembrane" evidence="14">
    <location>
        <begin position="15"/>
        <end position="341"/>
    </location>
</feature>
<feature type="transmembrane region" description="Helical" evidence="13">
    <location>
        <begin position="79"/>
        <end position="100"/>
    </location>
</feature>
<gene>
    <name evidence="17" type="ORF">J5N97_002189</name>
</gene>
<organism evidence="17 18">
    <name type="scientific">Dioscorea zingiberensis</name>
    <dbReference type="NCBI Taxonomy" id="325984"/>
    <lineage>
        <taxon>Eukaryota</taxon>
        <taxon>Viridiplantae</taxon>
        <taxon>Streptophyta</taxon>
        <taxon>Embryophyta</taxon>
        <taxon>Tracheophyta</taxon>
        <taxon>Spermatophyta</taxon>
        <taxon>Magnoliopsida</taxon>
        <taxon>Liliopsida</taxon>
        <taxon>Dioscoreales</taxon>
        <taxon>Dioscoreaceae</taxon>
        <taxon>Dioscorea</taxon>
    </lineage>
</organism>
<evidence type="ECO:0000256" key="11">
    <source>
        <dbReference type="ARBA" id="ARBA00038341"/>
    </source>
</evidence>
<evidence type="ECO:0000313" key="17">
    <source>
        <dbReference type="EMBL" id="KAJ0983833.1"/>
    </source>
</evidence>
<evidence type="ECO:0008006" key="19">
    <source>
        <dbReference type="Google" id="ProtNLM"/>
    </source>
</evidence>
<feature type="transmembrane region" description="Helical" evidence="13">
    <location>
        <begin position="48"/>
        <end position="73"/>
    </location>
</feature>
<evidence type="ECO:0000256" key="13">
    <source>
        <dbReference type="SAM" id="Phobius"/>
    </source>
</evidence>
<dbReference type="OrthoDB" id="1889525at2759"/>
<dbReference type="Proteomes" id="UP001085076">
    <property type="component" value="Miscellaneous, Linkage group lg01"/>
</dbReference>
<feature type="compositionally biased region" description="Acidic residues" evidence="12">
    <location>
        <begin position="666"/>
        <end position="676"/>
    </location>
</feature>
<evidence type="ECO:0000256" key="6">
    <source>
        <dbReference type="ARBA" id="ARBA00022692"/>
    </source>
</evidence>
<evidence type="ECO:0000256" key="2">
    <source>
        <dbReference type="ARBA" id="ARBA00004119"/>
    </source>
</evidence>
<accession>A0A9D5D2C6</accession>
<dbReference type="Pfam" id="PF23256">
    <property type="entry name" value="CHX17_2nd"/>
    <property type="match status" value="1"/>
</dbReference>
<dbReference type="Pfam" id="PF23259">
    <property type="entry name" value="CHX17_C"/>
    <property type="match status" value="1"/>
</dbReference>
<dbReference type="GO" id="GO:0012505">
    <property type="term" value="C:endomembrane system"/>
    <property type="evidence" value="ECO:0007669"/>
    <property type="project" value="TreeGrafter"/>
</dbReference>
<feature type="region of interest" description="Disordered" evidence="12">
    <location>
        <begin position="658"/>
        <end position="698"/>
    </location>
</feature>
<feature type="transmembrane region" description="Helical" evidence="13">
    <location>
        <begin position="146"/>
        <end position="165"/>
    </location>
</feature>
<evidence type="ECO:0000256" key="9">
    <source>
        <dbReference type="ARBA" id="ARBA00023065"/>
    </source>
</evidence>
<reference evidence="17" key="2">
    <citation type="journal article" date="2022" name="Hortic Res">
        <title>The genome of Dioscorea zingiberensis sheds light on the biosynthesis, origin and evolution of the medicinally important diosgenin saponins.</title>
        <authorList>
            <person name="Li Y."/>
            <person name="Tan C."/>
            <person name="Li Z."/>
            <person name="Guo J."/>
            <person name="Li S."/>
            <person name="Chen X."/>
            <person name="Wang C."/>
            <person name="Dai X."/>
            <person name="Yang H."/>
            <person name="Song W."/>
            <person name="Hou L."/>
            <person name="Xu J."/>
            <person name="Tong Z."/>
            <person name="Xu A."/>
            <person name="Yuan X."/>
            <person name="Wang W."/>
            <person name="Yang Q."/>
            <person name="Chen L."/>
            <person name="Sun Z."/>
            <person name="Wang K."/>
            <person name="Pan B."/>
            <person name="Chen J."/>
            <person name="Bao Y."/>
            <person name="Liu F."/>
            <person name="Qi X."/>
            <person name="Gang D.R."/>
            <person name="Wen J."/>
            <person name="Li J."/>
        </authorList>
    </citation>
    <scope>NUCLEOTIDE SEQUENCE</scope>
    <source>
        <strain evidence="17">Dzin_1.0</strain>
    </source>
</reference>
<protein>
    <recommendedName>
        <fullName evidence="19">Cation/H+ exchanger domain-containing protein</fullName>
    </recommendedName>
</protein>
<feature type="transmembrane region" description="Helical" evidence="13">
    <location>
        <begin position="225"/>
        <end position="246"/>
    </location>
</feature>
<feature type="transmembrane region" description="Helical" evidence="13">
    <location>
        <begin position="330"/>
        <end position="350"/>
    </location>
</feature>
<feature type="domain" description="Cation/H(+) antiporter C-terminal" evidence="16">
    <location>
        <begin position="510"/>
        <end position="655"/>
    </location>
</feature>
<dbReference type="InterPro" id="IPR057290">
    <property type="entry name" value="CHX17_C"/>
</dbReference>
<comment type="function">
    <text evidence="1">May function as sodium-coupled metabolite transporter across the chloroplast envelope.</text>
</comment>
<dbReference type="GO" id="GO:1902600">
    <property type="term" value="P:proton transmembrane transport"/>
    <property type="evidence" value="ECO:0007669"/>
    <property type="project" value="InterPro"/>
</dbReference>
<evidence type="ECO:0000256" key="4">
    <source>
        <dbReference type="ARBA" id="ARBA00022448"/>
    </source>
</evidence>
<keyword evidence="10 13" id="KW-0472">Membrane</keyword>
<comment type="subcellular location">
    <subcellularLocation>
        <location evidence="3">Membrane</location>
        <topology evidence="3">Multi-pass membrane protein</topology>
    </subcellularLocation>
    <subcellularLocation>
        <location evidence="2">Plastid</location>
        <location evidence="2">Chloroplast envelope</location>
    </subcellularLocation>
</comment>
<dbReference type="InterPro" id="IPR006153">
    <property type="entry name" value="Cation/H_exchanger_TM"/>
</dbReference>
<dbReference type="GO" id="GO:0016020">
    <property type="term" value="C:membrane"/>
    <property type="evidence" value="ECO:0007669"/>
    <property type="project" value="UniProtKB-SubCell"/>
</dbReference>
<comment type="caution">
    <text evidence="17">The sequence shown here is derived from an EMBL/GenBank/DDBJ whole genome shotgun (WGS) entry which is preliminary data.</text>
</comment>
<dbReference type="GO" id="GO:0006813">
    <property type="term" value="P:potassium ion transport"/>
    <property type="evidence" value="ECO:0007669"/>
    <property type="project" value="UniProtKB-KW"/>
</dbReference>